<reference evidence="5 6" key="1">
    <citation type="submission" date="2019-05" db="EMBL/GenBank/DDBJ databases">
        <title>Draft Genome Sequences of Six Type Strains of the Genus Massilia.</title>
        <authorList>
            <person name="Miess H."/>
            <person name="Frediansyhah A."/>
            <person name="Gross H."/>
        </authorList>
    </citation>
    <scope>NUCLEOTIDE SEQUENCE [LARGE SCALE GENOMIC DNA]</scope>
    <source>
        <strain evidence="5 6">DSMZ 26121</strain>
    </source>
</reference>
<evidence type="ECO:0000256" key="1">
    <source>
        <dbReference type="ARBA" id="ARBA00022729"/>
    </source>
</evidence>
<dbReference type="EMBL" id="JACHXS010000003">
    <property type="protein sequence ID" value="MBB3221161.1"/>
    <property type="molecule type" value="Genomic_DNA"/>
</dbReference>
<dbReference type="PANTHER" id="PTHR30290">
    <property type="entry name" value="PERIPLASMIC BINDING COMPONENT OF ABC TRANSPORTER"/>
    <property type="match status" value="1"/>
</dbReference>
<dbReference type="GO" id="GO:0015833">
    <property type="term" value="P:peptide transport"/>
    <property type="evidence" value="ECO:0007669"/>
    <property type="project" value="TreeGrafter"/>
</dbReference>
<organism evidence="4 7">
    <name type="scientific">Pseudoduganella umbonata</name>
    <dbReference type="NCBI Taxonomy" id="864828"/>
    <lineage>
        <taxon>Bacteria</taxon>
        <taxon>Pseudomonadati</taxon>
        <taxon>Pseudomonadota</taxon>
        <taxon>Betaproteobacteria</taxon>
        <taxon>Burkholderiales</taxon>
        <taxon>Oxalobacteraceae</taxon>
        <taxon>Telluria group</taxon>
        <taxon>Pseudoduganella</taxon>
    </lineage>
</organism>
<dbReference type="PANTHER" id="PTHR30290:SF64">
    <property type="entry name" value="ABC TRANSPORTER PERIPLASMIC BINDING PROTEIN"/>
    <property type="match status" value="1"/>
</dbReference>
<dbReference type="EMBL" id="CP040017">
    <property type="protein sequence ID" value="QCP10354.1"/>
    <property type="molecule type" value="Genomic_DNA"/>
</dbReference>
<dbReference type="Proteomes" id="UP000584325">
    <property type="component" value="Unassembled WGS sequence"/>
</dbReference>
<dbReference type="Gene3D" id="3.40.190.10">
    <property type="entry name" value="Periplasmic binding protein-like II"/>
    <property type="match status" value="1"/>
</dbReference>
<feature type="domain" description="Solute-binding protein family 5" evidence="3">
    <location>
        <begin position="100"/>
        <end position="501"/>
    </location>
</feature>
<reference evidence="4 7" key="2">
    <citation type="submission" date="2020-08" db="EMBL/GenBank/DDBJ databases">
        <title>Genomic Encyclopedia of Type Strains, Phase III (KMG-III): the genomes of soil and plant-associated and newly described type strains.</title>
        <authorList>
            <person name="Whitman W."/>
        </authorList>
    </citation>
    <scope>NUCLEOTIDE SEQUENCE [LARGE SCALE GENOMIC DNA]</scope>
    <source>
        <strain evidence="4 7">CECT 7753</strain>
    </source>
</reference>
<keyword evidence="6" id="KW-1185">Reference proteome</keyword>
<dbReference type="OrthoDB" id="9801799at2"/>
<dbReference type="Pfam" id="PF00496">
    <property type="entry name" value="SBP_bac_5"/>
    <property type="match status" value="1"/>
</dbReference>
<proteinExistence type="predicted"/>
<dbReference type="GO" id="GO:1904680">
    <property type="term" value="F:peptide transmembrane transporter activity"/>
    <property type="evidence" value="ECO:0007669"/>
    <property type="project" value="TreeGrafter"/>
</dbReference>
<accession>A0A4P8HPF5</accession>
<protein>
    <submittedName>
        <fullName evidence="5">ABC transporter substrate-binding protein</fullName>
    </submittedName>
    <submittedName>
        <fullName evidence="4">Peptide/nickel transport system substrate-binding protein/microcin C transport system substrate-binding protein</fullName>
    </submittedName>
</protein>
<gene>
    <name evidence="5" type="ORF">FCL38_07855</name>
    <name evidence="4" type="ORF">FHS02_001968</name>
</gene>
<evidence type="ECO:0000259" key="3">
    <source>
        <dbReference type="Pfam" id="PF00496"/>
    </source>
</evidence>
<dbReference type="PIRSF" id="PIRSF002741">
    <property type="entry name" value="MppA"/>
    <property type="match status" value="1"/>
</dbReference>
<dbReference type="AlphaFoldDB" id="A0A4P8HPF5"/>
<dbReference type="InterPro" id="IPR039424">
    <property type="entry name" value="SBP_5"/>
</dbReference>
<sequence>MKPFSVLAGALLLAFPPAGWAAHGVAQFGEPKYPADFKHFDYVNPAAPRGGTLALSNTSQGSSFDKLNPFSLKGRIAPGVMEMMFETLTVYSLDEPNTQYGLLAEDIDVAPDFGSVTFRLHPAARFANGDPVTAADVKYSFDTLTGRKASPRFRAYFAEIARLTVIDARTVRFDFRRKGRDLSFVAGSLPVFSPKWGQEAGGKAGGKEGGKAVPFDELRLQPPIATGPYRIEKALDGRDVSYRYNPGYWARDLPVRRGMFNFDRVIYKLYKDRDTQVNAMRSGDYDFFSEVQMRYWCCQYIGSRFDSGELVKEKLPHANPPAMNGYAVNLRRDRFKDPRVRLALNYAMDFEWVNQKIFASEFKRVTSYFTGTPLAATGTPGAAELRLLEPYRAQLDPAVFGPVITQPGTLPPQSLRNNLMVALKLFAEAGWHNRDGVLRNAAGEPFVIEISASRGQSPFMDPYYRALSKLGIVVRKNLADAATARSRMNGYDYDFATVAMREARMPGAELWRNFNSADAARPGKENVIGVQSPVVDDLIKKLLDAGSREELEVTARALDRVLLHGHYILPWRYLTDHYLIRHRRLQRPAKLPLYYGAQEWAIATWWDSTALPAVTARATPATRLEK</sequence>
<dbReference type="GO" id="GO:0030288">
    <property type="term" value="C:outer membrane-bounded periplasmic space"/>
    <property type="evidence" value="ECO:0007669"/>
    <property type="project" value="TreeGrafter"/>
</dbReference>
<dbReference type="CDD" id="cd08497">
    <property type="entry name" value="MbnE-like"/>
    <property type="match status" value="1"/>
</dbReference>
<dbReference type="GO" id="GO:0043190">
    <property type="term" value="C:ATP-binding cassette (ABC) transporter complex"/>
    <property type="evidence" value="ECO:0007669"/>
    <property type="project" value="InterPro"/>
</dbReference>
<feature type="chain" id="PRO_5044607299" evidence="2">
    <location>
        <begin position="22"/>
        <end position="626"/>
    </location>
</feature>
<dbReference type="Proteomes" id="UP000298763">
    <property type="component" value="Chromosome"/>
</dbReference>
<dbReference type="InterPro" id="IPR030678">
    <property type="entry name" value="Peptide/Ni-bd"/>
</dbReference>
<dbReference type="RefSeq" id="WP_137313238.1">
    <property type="nucleotide sequence ID" value="NZ_CP040017.1"/>
</dbReference>
<evidence type="ECO:0000313" key="7">
    <source>
        <dbReference type="Proteomes" id="UP000584325"/>
    </source>
</evidence>
<keyword evidence="1 2" id="KW-0732">Signal</keyword>
<dbReference type="InterPro" id="IPR000914">
    <property type="entry name" value="SBP_5_dom"/>
</dbReference>
<dbReference type="Gene3D" id="3.10.105.10">
    <property type="entry name" value="Dipeptide-binding Protein, Domain 3"/>
    <property type="match status" value="1"/>
</dbReference>
<evidence type="ECO:0000313" key="6">
    <source>
        <dbReference type="Proteomes" id="UP000298763"/>
    </source>
</evidence>
<dbReference type="SUPFAM" id="SSF53850">
    <property type="entry name" value="Periplasmic binding protein-like II"/>
    <property type="match status" value="1"/>
</dbReference>
<evidence type="ECO:0000313" key="5">
    <source>
        <dbReference type="EMBL" id="QCP10354.1"/>
    </source>
</evidence>
<evidence type="ECO:0000313" key="4">
    <source>
        <dbReference type="EMBL" id="MBB3221161.1"/>
    </source>
</evidence>
<feature type="signal peptide" evidence="2">
    <location>
        <begin position="1"/>
        <end position="21"/>
    </location>
</feature>
<name>A0A4P8HPF5_9BURK</name>
<dbReference type="GO" id="GO:0042884">
    <property type="term" value="P:microcin transport"/>
    <property type="evidence" value="ECO:0007669"/>
    <property type="project" value="TreeGrafter"/>
</dbReference>
<evidence type="ECO:0000256" key="2">
    <source>
        <dbReference type="SAM" id="SignalP"/>
    </source>
</evidence>